<comment type="caution">
    <text evidence="11">The sequence shown here is derived from an EMBL/GenBank/DDBJ whole genome shotgun (WGS) entry which is preliminary data.</text>
</comment>
<dbReference type="InterPro" id="IPR000719">
    <property type="entry name" value="Prot_kinase_dom"/>
</dbReference>
<gene>
    <name evidence="11" type="ORF">G7K_2595-t1</name>
</gene>
<dbReference type="GO" id="GO:0000147">
    <property type="term" value="P:actin cortical patch assembly"/>
    <property type="evidence" value="ECO:0007669"/>
    <property type="project" value="TreeGrafter"/>
</dbReference>
<feature type="region of interest" description="Disordered" evidence="9">
    <location>
        <begin position="347"/>
        <end position="436"/>
    </location>
</feature>
<feature type="region of interest" description="Disordered" evidence="9">
    <location>
        <begin position="516"/>
        <end position="798"/>
    </location>
</feature>
<name>A0A0E9NEZ0_SAICN</name>
<dbReference type="STRING" id="698492.A0A0E9NEZ0"/>
<feature type="compositionally biased region" description="Polar residues" evidence="9">
    <location>
        <begin position="1009"/>
        <end position="1020"/>
    </location>
</feature>
<feature type="compositionally biased region" description="Polar residues" evidence="9">
    <location>
        <begin position="417"/>
        <end position="429"/>
    </location>
</feature>
<dbReference type="Gene3D" id="1.10.510.10">
    <property type="entry name" value="Transferase(Phosphotransferase) domain 1"/>
    <property type="match status" value="1"/>
</dbReference>
<reference evidence="11 12" key="1">
    <citation type="journal article" date="2011" name="J. Gen. Appl. Microbiol.">
        <title>Draft genome sequencing of the enigmatic yeast Saitoella complicata.</title>
        <authorList>
            <person name="Nishida H."/>
            <person name="Hamamoto M."/>
            <person name="Sugiyama J."/>
        </authorList>
    </citation>
    <scope>NUCLEOTIDE SEQUENCE [LARGE SCALE GENOMIC DNA]</scope>
    <source>
        <strain evidence="11 12">NRRL Y-17804</strain>
    </source>
</reference>
<dbReference type="InterPro" id="IPR011009">
    <property type="entry name" value="Kinase-like_dom_sf"/>
</dbReference>
<keyword evidence="4" id="KW-0547">Nucleotide-binding</keyword>
<feature type="compositionally biased region" description="Polar residues" evidence="9">
    <location>
        <begin position="1078"/>
        <end position="1091"/>
    </location>
</feature>
<feature type="domain" description="Protein kinase" evidence="10">
    <location>
        <begin position="53"/>
        <end position="344"/>
    </location>
</feature>
<dbReference type="Proteomes" id="UP000033140">
    <property type="component" value="Unassembled WGS sequence"/>
</dbReference>
<dbReference type="SMART" id="SM00220">
    <property type="entry name" value="S_TKc"/>
    <property type="match status" value="1"/>
</dbReference>
<dbReference type="GO" id="GO:0005524">
    <property type="term" value="F:ATP binding"/>
    <property type="evidence" value="ECO:0007669"/>
    <property type="project" value="UniProtKB-KW"/>
</dbReference>
<feature type="compositionally biased region" description="Basic and acidic residues" evidence="9">
    <location>
        <begin position="358"/>
        <end position="371"/>
    </location>
</feature>
<proteinExistence type="predicted"/>
<feature type="compositionally biased region" description="Polar residues" evidence="9">
    <location>
        <begin position="991"/>
        <end position="1001"/>
    </location>
</feature>
<evidence type="ECO:0000256" key="2">
    <source>
        <dbReference type="ARBA" id="ARBA00022527"/>
    </source>
</evidence>
<evidence type="ECO:0000256" key="8">
    <source>
        <dbReference type="ARBA" id="ARBA00048679"/>
    </source>
</evidence>
<dbReference type="GO" id="GO:0004674">
    <property type="term" value="F:protein serine/threonine kinase activity"/>
    <property type="evidence" value="ECO:0007669"/>
    <property type="project" value="UniProtKB-KW"/>
</dbReference>
<organism evidence="11 12">
    <name type="scientific">Saitoella complicata (strain BCRC 22490 / CBS 7301 / JCM 7358 / NBRC 10748 / NRRL Y-17804)</name>
    <dbReference type="NCBI Taxonomy" id="698492"/>
    <lineage>
        <taxon>Eukaryota</taxon>
        <taxon>Fungi</taxon>
        <taxon>Dikarya</taxon>
        <taxon>Ascomycota</taxon>
        <taxon>Taphrinomycotina</taxon>
        <taxon>Taphrinomycotina incertae sedis</taxon>
        <taxon>Saitoella</taxon>
    </lineage>
</organism>
<dbReference type="AlphaFoldDB" id="A0A0E9NEZ0"/>
<evidence type="ECO:0000256" key="3">
    <source>
        <dbReference type="ARBA" id="ARBA00022679"/>
    </source>
</evidence>
<reference evidence="11 12" key="2">
    <citation type="journal article" date="2014" name="J. Gen. Appl. Microbiol.">
        <title>The early diverging ascomycetous budding yeast Saitoella complicata has three histone deacetylases belonging to the Clr6, Hos2, and Rpd3 lineages.</title>
        <authorList>
            <person name="Nishida H."/>
            <person name="Matsumoto T."/>
            <person name="Kondo S."/>
            <person name="Hamamoto M."/>
            <person name="Yoshikawa H."/>
        </authorList>
    </citation>
    <scope>NUCLEOTIDE SEQUENCE [LARGE SCALE GENOMIC DNA]</scope>
    <source>
        <strain evidence="11 12">NRRL Y-17804</strain>
    </source>
</reference>
<reference evidence="11 12" key="3">
    <citation type="journal article" date="2015" name="Genome Announc.">
        <title>Draft Genome Sequence of the Archiascomycetous Yeast Saitoella complicata.</title>
        <authorList>
            <person name="Yamauchi K."/>
            <person name="Kondo S."/>
            <person name="Hamamoto M."/>
            <person name="Takahashi Y."/>
            <person name="Ogura Y."/>
            <person name="Hayashi T."/>
            <person name="Nishida H."/>
        </authorList>
    </citation>
    <scope>NUCLEOTIDE SEQUENCE [LARGE SCALE GENOMIC DNA]</scope>
    <source>
        <strain evidence="11 12">NRRL Y-17804</strain>
    </source>
</reference>
<keyword evidence="6" id="KW-0067">ATP-binding</keyword>
<evidence type="ECO:0000259" key="10">
    <source>
        <dbReference type="PROSITE" id="PS50011"/>
    </source>
</evidence>
<evidence type="ECO:0000256" key="4">
    <source>
        <dbReference type="ARBA" id="ARBA00022741"/>
    </source>
</evidence>
<dbReference type="GO" id="GO:0005737">
    <property type="term" value="C:cytoplasm"/>
    <property type="evidence" value="ECO:0007669"/>
    <property type="project" value="TreeGrafter"/>
</dbReference>
<feature type="compositionally biased region" description="Basic and acidic residues" evidence="9">
    <location>
        <begin position="981"/>
        <end position="990"/>
    </location>
</feature>
<dbReference type="EMBL" id="BACD03000014">
    <property type="protein sequence ID" value="GAO48422.1"/>
    <property type="molecule type" value="Genomic_DNA"/>
</dbReference>
<protein>
    <recommendedName>
        <fullName evidence="1">non-specific serine/threonine protein kinase</fullName>
        <ecNumber evidence="1">2.7.11.1</ecNumber>
    </recommendedName>
</protein>
<accession>A0A0E9NEZ0</accession>
<dbReference type="GO" id="GO:0007015">
    <property type="term" value="P:actin filament organization"/>
    <property type="evidence" value="ECO:0007669"/>
    <property type="project" value="TreeGrafter"/>
</dbReference>
<keyword evidence="2" id="KW-0723">Serine/threonine-protein kinase</keyword>
<evidence type="ECO:0000256" key="5">
    <source>
        <dbReference type="ARBA" id="ARBA00022777"/>
    </source>
</evidence>
<keyword evidence="3" id="KW-0808">Transferase</keyword>
<dbReference type="PROSITE" id="PS00108">
    <property type="entry name" value="PROTEIN_KINASE_ST"/>
    <property type="match status" value="1"/>
</dbReference>
<keyword evidence="12" id="KW-1185">Reference proteome</keyword>
<evidence type="ECO:0000256" key="9">
    <source>
        <dbReference type="SAM" id="MobiDB-lite"/>
    </source>
</evidence>
<dbReference type="SUPFAM" id="SSF56112">
    <property type="entry name" value="Protein kinase-like (PK-like)"/>
    <property type="match status" value="1"/>
</dbReference>
<dbReference type="PROSITE" id="PS50011">
    <property type="entry name" value="PROTEIN_KINASE_DOM"/>
    <property type="match status" value="1"/>
</dbReference>
<feature type="compositionally biased region" description="Polar residues" evidence="9">
    <location>
        <begin position="881"/>
        <end position="890"/>
    </location>
</feature>
<dbReference type="Pfam" id="PF00069">
    <property type="entry name" value="Pkinase"/>
    <property type="match status" value="1"/>
</dbReference>
<sequence>MAYAAYPQQSYYPSQQYAAAPQPQPQSVPVAVARPPPNAYTPGTKLKVGKHLVVIERYLSEGGFAHVYVVQTREAAAPAGTSYRAVLKRVACADREHLANMQVEVDTMKKLKGFTQIVTYIDSHASALPAGGYEVFLLMEYCEGGGLIDLMNSRLQTRLAEPEILKIFSDAAQGIACMHYLRPPLLHRDLKIENILIHSASLFKLADFGSASSPARKPPASAAEAQRVLEDVEKHTTLFYRSPEMLDPFRRIPIDEKSDIWALGVLLYKLMYYTTPFEAPNAGPAEIALGISNVRYSFPNWPAYSPRLKGIVKKCLKERKEDRPTIYEVVREVCTIRGRPVPFEDIYAGREEDEEAREEERKAKEAREKVEAALLEPEQERIVPMRRGRPSRTPDPPTKSAALEPPTSNIGKAPTPRYTSPDTAAQTMGSIDDTLGMDKFPSIQEFALGADSGFDFGNGKKTHERRESVKERLVEKLADDAFALPQEVDQEVRNMKPSEVAKRNGVYVKGADVAPNVRPLPARSMSKSAPPVQTPVSAAPTQRAPPPIVQTQVQRGADKPEWNFSVVQPSPKRPQMVTMGTQTGVGPSPAPSPGASPTIPEESREWDFPVKDADGFVKPTRPASRASLQAPSPRMSTDEWGSSVPTAVTRPSAASMQRKESYSGKISPSPRVSLDAGGGRRPSIQEHRRKSSFGISMPSFLRRSSSSSQKGKDKDGAEEAQRSKRNSMHREQRPEFEALPIQPMRPTYSGRSNASARSEHINNDVGFLEAIERDKTGETRVSRQNTGTFKQHHQKRSSMSIIGTKFGEAFKMFEGSKKEKERSPERKRTPYLDEAALRQRELEMEADEWRVESVEIPVEAKEQLEKVKSPPVTKPKPQSLPPIQTQTQTVGAAPSGATLQRVPTQADRERAALVAGQQRRMQVAAARLSSPPQPLQSMQPLVHTTQQPAKPMQTVHAQRQTVTGPVRTVHPVQNAPAPRAKPNDFSEERVYQSQYRNSTASLPMPQSRGLATSQSMSAMSNIVRDPEPSTSAPAPTETKRMSIRERMNSYLTTATTGGPVRRTAEGYGPSVPEPSPPTASSGAGVQRSRTISGKPREHETSQESRSVSRNHVAALLRIEDEIPLSPSEPWQATLSKSKPPPPSKPTGLKGKSRTFPMEDDMEADFKMRYPSVSGL</sequence>
<dbReference type="PANTHER" id="PTHR22967:SF57">
    <property type="entry name" value="AUXILIN, ISOFORM A-RELATED"/>
    <property type="match status" value="1"/>
</dbReference>
<feature type="compositionally biased region" description="Basic and acidic residues" evidence="9">
    <location>
        <begin position="601"/>
        <end position="615"/>
    </location>
</feature>
<feature type="compositionally biased region" description="Basic and acidic residues" evidence="9">
    <location>
        <begin position="710"/>
        <end position="736"/>
    </location>
</feature>
<dbReference type="OMA" id="QTISHTH"/>
<evidence type="ECO:0000313" key="11">
    <source>
        <dbReference type="EMBL" id="GAO48422.1"/>
    </source>
</evidence>
<comment type="catalytic activity">
    <reaction evidence="8">
        <text>L-seryl-[protein] + ATP = O-phospho-L-seryl-[protein] + ADP + H(+)</text>
        <dbReference type="Rhea" id="RHEA:17989"/>
        <dbReference type="Rhea" id="RHEA-COMP:9863"/>
        <dbReference type="Rhea" id="RHEA-COMP:11604"/>
        <dbReference type="ChEBI" id="CHEBI:15378"/>
        <dbReference type="ChEBI" id="CHEBI:29999"/>
        <dbReference type="ChEBI" id="CHEBI:30616"/>
        <dbReference type="ChEBI" id="CHEBI:83421"/>
        <dbReference type="ChEBI" id="CHEBI:456216"/>
        <dbReference type="EC" id="2.7.11.1"/>
    </reaction>
</comment>
<dbReference type="EC" id="2.7.11.1" evidence="1"/>
<feature type="region of interest" description="Disordered" evidence="9">
    <location>
        <begin position="865"/>
        <end position="1160"/>
    </location>
</feature>
<evidence type="ECO:0000256" key="7">
    <source>
        <dbReference type="ARBA" id="ARBA00047899"/>
    </source>
</evidence>
<evidence type="ECO:0000313" key="12">
    <source>
        <dbReference type="Proteomes" id="UP000033140"/>
    </source>
</evidence>
<dbReference type="InterPro" id="IPR008271">
    <property type="entry name" value="Ser/Thr_kinase_AS"/>
</dbReference>
<feature type="compositionally biased region" description="Basic and acidic residues" evidence="9">
    <location>
        <begin position="1037"/>
        <end position="1047"/>
    </location>
</feature>
<dbReference type="PANTHER" id="PTHR22967">
    <property type="entry name" value="SERINE/THREONINE PROTEIN KINASE"/>
    <property type="match status" value="1"/>
</dbReference>
<comment type="catalytic activity">
    <reaction evidence="7">
        <text>L-threonyl-[protein] + ATP = O-phospho-L-threonyl-[protein] + ADP + H(+)</text>
        <dbReference type="Rhea" id="RHEA:46608"/>
        <dbReference type="Rhea" id="RHEA-COMP:11060"/>
        <dbReference type="Rhea" id="RHEA-COMP:11605"/>
        <dbReference type="ChEBI" id="CHEBI:15378"/>
        <dbReference type="ChEBI" id="CHEBI:30013"/>
        <dbReference type="ChEBI" id="CHEBI:30616"/>
        <dbReference type="ChEBI" id="CHEBI:61977"/>
        <dbReference type="ChEBI" id="CHEBI:456216"/>
        <dbReference type="EC" id="2.7.11.1"/>
    </reaction>
</comment>
<keyword evidence="5" id="KW-0418">Kinase</keyword>
<feature type="compositionally biased region" description="Basic and acidic residues" evidence="9">
    <location>
        <begin position="770"/>
        <end position="781"/>
    </location>
</feature>
<evidence type="ECO:0000256" key="6">
    <source>
        <dbReference type="ARBA" id="ARBA00022840"/>
    </source>
</evidence>
<evidence type="ECO:0000256" key="1">
    <source>
        <dbReference type="ARBA" id="ARBA00012513"/>
    </source>
</evidence>